<gene>
    <name evidence="2" type="ORF">AFUS01_LOCUS15054</name>
</gene>
<evidence type="ECO:0000256" key="1">
    <source>
        <dbReference type="SAM" id="Phobius"/>
    </source>
</evidence>
<comment type="caution">
    <text evidence="2">The sequence shown here is derived from an EMBL/GenBank/DDBJ whole genome shotgun (WGS) entry which is preliminary data.</text>
</comment>
<evidence type="ECO:0000313" key="2">
    <source>
        <dbReference type="EMBL" id="CAG7726127.1"/>
    </source>
</evidence>
<sequence length="323" mass="37262">MFKNSTIPKTRFLFKIYCTLGFLPFKWDKNKECLTLCNNIQLSFYAFNGILVNFIQGIFLISQLVHYQAWMSQHNAWGDVKSMGQLTVFITATITTWGFCLYSVIILSKRSEISKLINEIMRFRQKIQQESHKNSENPLKLKKDFSVLPVIVVISILRTVTSTAISNSNPTAPLVLYSAFPEAWKSHYAHKTYVIVHFLSNASGWAAVVITISAIFLYIETMNFMLNDWLRKNSSRRIPRLKHYRELLVMSRLFVVAVSELLLPVFIAMITLNVTLTCYGSRVLSSKKSPAQSSKLFTCFQIRFIRLKMAPLQNRSPQCLTWK</sequence>
<accession>A0A8J2JWY3</accession>
<feature type="transmembrane region" description="Helical" evidence="1">
    <location>
        <begin position="247"/>
        <end position="272"/>
    </location>
</feature>
<proteinExistence type="predicted"/>
<dbReference type="EMBL" id="CAJVCH010131127">
    <property type="protein sequence ID" value="CAG7726127.1"/>
    <property type="molecule type" value="Genomic_DNA"/>
</dbReference>
<keyword evidence="1" id="KW-0472">Membrane</keyword>
<evidence type="ECO:0000313" key="3">
    <source>
        <dbReference type="Proteomes" id="UP000708208"/>
    </source>
</evidence>
<feature type="transmembrane region" description="Helical" evidence="1">
    <location>
        <begin position="44"/>
        <end position="66"/>
    </location>
</feature>
<keyword evidence="3" id="KW-1185">Reference proteome</keyword>
<name>A0A8J2JWY3_9HEXA</name>
<protein>
    <submittedName>
        <fullName evidence="2">Uncharacterized protein</fullName>
    </submittedName>
</protein>
<feature type="transmembrane region" description="Helical" evidence="1">
    <location>
        <begin position="205"/>
        <end position="226"/>
    </location>
</feature>
<dbReference type="AlphaFoldDB" id="A0A8J2JWY3"/>
<organism evidence="2 3">
    <name type="scientific">Allacma fusca</name>
    <dbReference type="NCBI Taxonomy" id="39272"/>
    <lineage>
        <taxon>Eukaryota</taxon>
        <taxon>Metazoa</taxon>
        <taxon>Ecdysozoa</taxon>
        <taxon>Arthropoda</taxon>
        <taxon>Hexapoda</taxon>
        <taxon>Collembola</taxon>
        <taxon>Symphypleona</taxon>
        <taxon>Sminthuridae</taxon>
        <taxon>Allacma</taxon>
    </lineage>
</organism>
<feature type="transmembrane region" description="Helical" evidence="1">
    <location>
        <begin position="145"/>
        <end position="165"/>
    </location>
</feature>
<keyword evidence="1" id="KW-0812">Transmembrane</keyword>
<feature type="transmembrane region" description="Helical" evidence="1">
    <location>
        <begin position="86"/>
        <end position="107"/>
    </location>
</feature>
<dbReference type="Proteomes" id="UP000708208">
    <property type="component" value="Unassembled WGS sequence"/>
</dbReference>
<keyword evidence="1" id="KW-1133">Transmembrane helix</keyword>
<reference evidence="2" key="1">
    <citation type="submission" date="2021-06" db="EMBL/GenBank/DDBJ databases">
        <authorList>
            <person name="Hodson N. C."/>
            <person name="Mongue J. A."/>
            <person name="Jaron S. K."/>
        </authorList>
    </citation>
    <scope>NUCLEOTIDE SEQUENCE</scope>
</reference>